<feature type="transmembrane region" description="Helical" evidence="8">
    <location>
        <begin position="27"/>
        <end position="45"/>
    </location>
</feature>
<dbReference type="AlphaFoldDB" id="A0ABD2QC91"/>
<keyword evidence="4" id="KW-0677">Repeat</keyword>
<comment type="similarity">
    <text evidence="2 7">Belongs to the mitochondrial carrier (TC 2.A.29) family.</text>
</comment>
<dbReference type="GO" id="GO:0016020">
    <property type="term" value="C:membrane"/>
    <property type="evidence" value="ECO:0007669"/>
    <property type="project" value="UniProtKB-SubCell"/>
</dbReference>
<dbReference type="Gene3D" id="1.50.40.10">
    <property type="entry name" value="Mitochondrial carrier domain"/>
    <property type="match status" value="1"/>
</dbReference>
<dbReference type="Proteomes" id="UP001626550">
    <property type="component" value="Unassembled WGS sequence"/>
</dbReference>
<sequence length="173" mass="19355">MCLRKTGQFHSIFDCARFIHRESGFTGFYRGYFINLIGIIPYAGIELATYERLRNLYVKHYMAPRKPGEPAQFPPFFVSPLIAGFASACGIVVTYPAALMRTKLQSTTYWSRQRKRVTALDLLKTILQKDGFFGLYRGLAVNLAKVLPAGAISFTTYEALRRELGLGPLGSGS</sequence>
<accession>A0ABD2QC91</accession>
<dbReference type="EMBL" id="JBJKFK010000423">
    <property type="protein sequence ID" value="KAL3317135.1"/>
    <property type="molecule type" value="Genomic_DNA"/>
</dbReference>
<feature type="transmembrane region" description="Helical" evidence="8">
    <location>
        <begin position="76"/>
        <end position="98"/>
    </location>
</feature>
<dbReference type="InterPro" id="IPR018108">
    <property type="entry name" value="MCP_transmembrane"/>
</dbReference>
<evidence type="ECO:0000313" key="9">
    <source>
        <dbReference type="EMBL" id="KAL3317135.1"/>
    </source>
</evidence>
<evidence type="ECO:0008006" key="11">
    <source>
        <dbReference type="Google" id="ProtNLM"/>
    </source>
</evidence>
<gene>
    <name evidence="9" type="ORF">Ciccas_004206</name>
</gene>
<keyword evidence="5 6" id="KW-0472">Membrane</keyword>
<evidence type="ECO:0000256" key="2">
    <source>
        <dbReference type="ARBA" id="ARBA00006375"/>
    </source>
</evidence>
<evidence type="ECO:0000256" key="6">
    <source>
        <dbReference type="PROSITE-ProRule" id="PRU00282"/>
    </source>
</evidence>
<keyword evidence="7" id="KW-0813">Transport</keyword>
<comment type="caution">
    <text evidence="9">The sequence shown here is derived from an EMBL/GenBank/DDBJ whole genome shotgun (WGS) entry which is preliminary data.</text>
</comment>
<evidence type="ECO:0000313" key="10">
    <source>
        <dbReference type="Proteomes" id="UP001626550"/>
    </source>
</evidence>
<evidence type="ECO:0000256" key="8">
    <source>
        <dbReference type="SAM" id="Phobius"/>
    </source>
</evidence>
<dbReference type="PROSITE" id="PS50920">
    <property type="entry name" value="SOLCAR"/>
    <property type="match status" value="2"/>
</dbReference>
<evidence type="ECO:0000256" key="3">
    <source>
        <dbReference type="ARBA" id="ARBA00022692"/>
    </source>
</evidence>
<keyword evidence="3 6" id="KW-0812">Transmembrane</keyword>
<evidence type="ECO:0000256" key="1">
    <source>
        <dbReference type="ARBA" id="ARBA00004141"/>
    </source>
</evidence>
<keyword evidence="10" id="KW-1185">Reference proteome</keyword>
<comment type="subcellular location">
    <subcellularLocation>
        <location evidence="1">Membrane</location>
        <topology evidence="1">Multi-pass membrane protein</topology>
    </subcellularLocation>
</comment>
<reference evidence="9 10" key="1">
    <citation type="submission" date="2024-11" db="EMBL/GenBank/DDBJ databases">
        <title>Adaptive evolution of stress response genes in parasites aligns with host niche diversity.</title>
        <authorList>
            <person name="Hahn C."/>
            <person name="Resl P."/>
        </authorList>
    </citation>
    <scope>NUCLEOTIDE SEQUENCE [LARGE SCALE GENOMIC DNA]</scope>
    <source>
        <strain evidence="9">EGGRZ-B1_66</strain>
        <tissue evidence="9">Body</tissue>
    </source>
</reference>
<feature type="repeat" description="Solcar" evidence="6">
    <location>
        <begin position="1"/>
        <end position="56"/>
    </location>
</feature>
<evidence type="ECO:0000256" key="5">
    <source>
        <dbReference type="ARBA" id="ARBA00023136"/>
    </source>
</evidence>
<protein>
    <recommendedName>
        <fullName evidence="11">Mitochondrial carrier protein</fullName>
    </recommendedName>
</protein>
<dbReference type="Pfam" id="PF00153">
    <property type="entry name" value="Mito_carr"/>
    <property type="match status" value="2"/>
</dbReference>
<keyword evidence="8" id="KW-1133">Transmembrane helix</keyword>
<dbReference type="PANTHER" id="PTHR24089">
    <property type="entry name" value="SOLUTE CARRIER FAMILY 25"/>
    <property type="match status" value="1"/>
</dbReference>
<evidence type="ECO:0000256" key="4">
    <source>
        <dbReference type="ARBA" id="ARBA00022737"/>
    </source>
</evidence>
<dbReference type="InterPro" id="IPR023395">
    <property type="entry name" value="MCP_dom_sf"/>
</dbReference>
<name>A0ABD2QC91_9PLAT</name>
<organism evidence="9 10">
    <name type="scientific">Cichlidogyrus casuarinus</name>
    <dbReference type="NCBI Taxonomy" id="1844966"/>
    <lineage>
        <taxon>Eukaryota</taxon>
        <taxon>Metazoa</taxon>
        <taxon>Spiralia</taxon>
        <taxon>Lophotrochozoa</taxon>
        <taxon>Platyhelminthes</taxon>
        <taxon>Monogenea</taxon>
        <taxon>Monopisthocotylea</taxon>
        <taxon>Dactylogyridea</taxon>
        <taxon>Ancyrocephalidae</taxon>
        <taxon>Cichlidogyrus</taxon>
    </lineage>
</organism>
<feature type="repeat" description="Solcar" evidence="6">
    <location>
        <begin position="74"/>
        <end position="163"/>
    </location>
</feature>
<dbReference type="SUPFAM" id="SSF103506">
    <property type="entry name" value="Mitochondrial carrier"/>
    <property type="match status" value="1"/>
</dbReference>
<proteinExistence type="inferred from homology"/>
<evidence type="ECO:0000256" key="7">
    <source>
        <dbReference type="RuleBase" id="RU000488"/>
    </source>
</evidence>